<dbReference type="PANTHER" id="PTHR14778">
    <property type="entry name" value="KINETOCHORE-ASSOCIATED PROTEIN DSN1 HOMOLOG"/>
    <property type="match status" value="1"/>
</dbReference>
<feature type="compositionally biased region" description="Acidic residues" evidence="1">
    <location>
        <begin position="129"/>
        <end position="142"/>
    </location>
</feature>
<comment type="caution">
    <text evidence="2">The sequence shown here is derived from an EMBL/GenBank/DDBJ whole genome shotgun (WGS) entry which is preliminary data.</text>
</comment>
<gene>
    <name evidence="2" type="ORF">PNOK_0802000</name>
</gene>
<feature type="compositionally biased region" description="Pro residues" evidence="1">
    <location>
        <begin position="631"/>
        <end position="641"/>
    </location>
</feature>
<dbReference type="Pfam" id="PF08202">
    <property type="entry name" value="MIS13"/>
    <property type="match status" value="1"/>
</dbReference>
<feature type="compositionally biased region" description="Basic residues" evidence="1">
    <location>
        <begin position="265"/>
        <end position="276"/>
    </location>
</feature>
<keyword evidence="3" id="KW-1185">Reference proteome</keyword>
<dbReference type="GO" id="GO:0007059">
    <property type="term" value="P:chromosome segregation"/>
    <property type="evidence" value="ECO:0007669"/>
    <property type="project" value="InterPro"/>
</dbReference>
<dbReference type="InterPro" id="IPR013218">
    <property type="entry name" value="Dsn1/Mis13"/>
</dbReference>
<feature type="region of interest" description="Disordered" evidence="1">
    <location>
        <begin position="238"/>
        <end position="281"/>
    </location>
</feature>
<feature type="compositionally biased region" description="Polar residues" evidence="1">
    <location>
        <begin position="249"/>
        <end position="259"/>
    </location>
</feature>
<evidence type="ECO:0000313" key="2">
    <source>
        <dbReference type="EMBL" id="PAV16400.1"/>
    </source>
</evidence>
<dbReference type="STRING" id="2282107.A0A286U9Z8"/>
<proteinExistence type="predicted"/>
<evidence type="ECO:0000313" key="3">
    <source>
        <dbReference type="Proteomes" id="UP000217199"/>
    </source>
</evidence>
<organism evidence="2 3">
    <name type="scientific">Pyrrhoderma noxium</name>
    <dbReference type="NCBI Taxonomy" id="2282107"/>
    <lineage>
        <taxon>Eukaryota</taxon>
        <taxon>Fungi</taxon>
        <taxon>Dikarya</taxon>
        <taxon>Basidiomycota</taxon>
        <taxon>Agaricomycotina</taxon>
        <taxon>Agaricomycetes</taxon>
        <taxon>Hymenochaetales</taxon>
        <taxon>Hymenochaetaceae</taxon>
        <taxon>Pyrrhoderma</taxon>
    </lineage>
</organism>
<sequence length="651" mass="72588">MRFFQTAGGGLEQPMLPNQPLMDKGSGPKRKNDGENIFTTVKRTRNLDERWQGTGKGSRTEESKGGFIITRGGPPVLRQTTKGSDQRTSEMEVDDENANIAGPSKPRANSIPKHDTSVPRQRKRKLDQDFTDEGAGEQELEEDVRQMNTEAEDLRDRSRASMANMTPAAQRIQLHIPTTKSVTSNTSNFRSRQLRDTADIDHQKVPTTPTRPVKDGMVPVAEQETPQIARNRIFRGEQRAPLDPKKQKINNLGRSTTPIEDTPSRRRSSMSMRGKRSSSAFETTGVITLPHTSVSNTSLYKHIDPDLPESHRIRQLLIWVASRAMDQSLSKNGGRKSVVTQLPPDISLPSLPTGGAEILREIEEDIIRQLAEKRIETNTFSEAMDTTEKFALKVNEQNVKNQAREKLFSQQIEERKKEDLAWAEVAQFYNAYQENILSAIKSSMKAKGKQRASSQEPEDLEPWGNELAEAFRGQKGYEIAKQLSDLGILGVGKGDARRAELQHKEDVLHTSISVSREFVQTATSDLDKRFSLLNVTLAQRTLPPSVTATQSGLHKLANFIPATSIPLERVSGPDPQDLIRAISRTDASRPVGQIGDAARRAVRDVQRVRESQAHQDGTLLVMSERKLTEVPPTPRKPPGTPKRPTTPGARR</sequence>
<feature type="region of interest" description="Disordered" evidence="1">
    <location>
        <begin position="608"/>
        <end position="651"/>
    </location>
</feature>
<dbReference type="AlphaFoldDB" id="A0A286U9Z8"/>
<dbReference type="PANTHER" id="PTHR14778:SF2">
    <property type="entry name" value="KINETOCHORE-ASSOCIATED PROTEIN DSN1 HOMOLOG"/>
    <property type="match status" value="1"/>
</dbReference>
<protein>
    <submittedName>
        <fullName evidence="2">Mis12-mtw1 family</fullName>
    </submittedName>
</protein>
<feature type="region of interest" description="Disordered" evidence="1">
    <location>
        <begin position="1"/>
        <end position="158"/>
    </location>
</feature>
<dbReference type="GO" id="GO:0000444">
    <property type="term" value="C:MIS12/MIND type complex"/>
    <property type="evidence" value="ECO:0007669"/>
    <property type="project" value="InterPro"/>
</dbReference>
<dbReference type="Proteomes" id="UP000217199">
    <property type="component" value="Unassembled WGS sequence"/>
</dbReference>
<reference evidence="2 3" key="1">
    <citation type="journal article" date="2017" name="Mol. Ecol.">
        <title>Comparative and population genomic landscape of Phellinus noxius: A hypervariable fungus causing root rot in trees.</title>
        <authorList>
            <person name="Chung C.L."/>
            <person name="Lee T.J."/>
            <person name="Akiba M."/>
            <person name="Lee H.H."/>
            <person name="Kuo T.H."/>
            <person name="Liu D."/>
            <person name="Ke H.M."/>
            <person name="Yokoi T."/>
            <person name="Roa M.B."/>
            <person name="Lu M.J."/>
            <person name="Chang Y.Y."/>
            <person name="Ann P.J."/>
            <person name="Tsai J.N."/>
            <person name="Chen C.Y."/>
            <person name="Tzean S.S."/>
            <person name="Ota Y."/>
            <person name="Hattori T."/>
            <person name="Sahashi N."/>
            <person name="Liou R.F."/>
            <person name="Kikuchi T."/>
            <person name="Tsai I.J."/>
        </authorList>
    </citation>
    <scope>NUCLEOTIDE SEQUENCE [LARGE SCALE GENOMIC DNA]</scope>
    <source>
        <strain evidence="2 3">FFPRI411160</strain>
    </source>
</reference>
<dbReference type="InParanoid" id="A0A286U9Z8"/>
<accession>A0A286U9Z8</accession>
<feature type="compositionally biased region" description="Low complexity" evidence="1">
    <location>
        <begin position="642"/>
        <end position="651"/>
    </location>
</feature>
<evidence type="ECO:0000256" key="1">
    <source>
        <dbReference type="SAM" id="MobiDB-lite"/>
    </source>
</evidence>
<dbReference type="EMBL" id="NBII01000008">
    <property type="protein sequence ID" value="PAV16400.1"/>
    <property type="molecule type" value="Genomic_DNA"/>
</dbReference>
<dbReference type="GO" id="GO:0051301">
    <property type="term" value="P:cell division"/>
    <property type="evidence" value="ECO:0007669"/>
    <property type="project" value="InterPro"/>
</dbReference>
<name>A0A286U9Z8_9AGAM</name>
<dbReference type="OrthoDB" id="3364649at2759"/>